<name>A0A194V8K4_CYTMA</name>
<organism evidence="1 2">
    <name type="scientific">Cytospora mali</name>
    <name type="common">Apple Valsa canker fungus</name>
    <name type="synonym">Valsa mali</name>
    <dbReference type="NCBI Taxonomy" id="578113"/>
    <lineage>
        <taxon>Eukaryota</taxon>
        <taxon>Fungi</taxon>
        <taxon>Dikarya</taxon>
        <taxon>Ascomycota</taxon>
        <taxon>Pezizomycotina</taxon>
        <taxon>Sordariomycetes</taxon>
        <taxon>Sordariomycetidae</taxon>
        <taxon>Diaporthales</taxon>
        <taxon>Cytosporaceae</taxon>
        <taxon>Cytospora</taxon>
    </lineage>
</organism>
<dbReference type="STRING" id="694573.A0A194V8K4"/>
<evidence type="ECO:0000313" key="1">
    <source>
        <dbReference type="EMBL" id="KUI60280.1"/>
    </source>
</evidence>
<dbReference type="OrthoDB" id="655030at2759"/>
<dbReference type="Proteomes" id="UP000078576">
    <property type="component" value="Unassembled WGS sequence"/>
</dbReference>
<dbReference type="InterPro" id="IPR036188">
    <property type="entry name" value="FAD/NAD-bd_sf"/>
</dbReference>
<accession>A0A194V8K4</accession>
<dbReference type="Gene3D" id="3.50.50.60">
    <property type="entry name" value="FAD/NAD(P)-binding domain"/>
    <property type="match status" value="2"/>
</dbReference>
<dbReference type="PANTHER" id="PTHR46865">
    <property type="entry name" value="OXIDOREDUCTASE-RELATED"/>
    <property type="match status" value="1"/>
</dbReference>
<reference evidence="2" key="1">
    <citation type="submission" date="2014-12" db="EMBL/GenBank/DDBJ databases">
        <title>Genome Sequence of Valsa Canker Pathogens Uncovers a Specific Adaption of Colonization on Woody Bark.</title>
        <authorList>
            <person name="Yin Z."/>
            <person name="Liu H."/>
            <person name="Gao X."/>
            <person name="Li Z."/>
            <person name="Song N."/>
            <person name="Ke X."/>
            <person name="Dai Q."/>
            <person name="Wu Y."/>
            <person name="Sun Y."/>
            <person name="Xu J.-R."/>
            <person name="Kang Z.K."/>
            <person name="Wang L."/>
            <person name="Huang L."/>
        </authorList>
    </citation>
    <scope>NUCLEOTIDE SEQUENCE [LARGE SCALE GENOMIC DNA]</scope>
    <source>
        <strain evidence="2">SXYL134</strain>
    </source>
</reference>
<dbReference type="SUPFAM" id="SSF51905">
    <property type="entry name" value="FAD/NAD(P)-binding domain"/>
    <property type="match status" value="1"/>
</dbReference>
<dbReference type="EMBL" id="KN714747">
    <property type="protein sequence ID" value="KUI60280.1"/>
    <property type="molecule type" value="Genomic_DNA"/>
</dbReference>
<keyword evidence="2" id="KW-1185">Reference proteome</keyword>
<sequence length="305" mass="33264">MLLTSPSRSYAVTVVERAPALRTGGQQIDLRAQGIPIVRRMGLLPAIKARCTTEEGLALVDSHGGVKALLRKNDTGVSRQSLTSEYEIMRGELVDVLALCNIPRDPGDDQPSIAKMYHVPGRRMFATRTGNQPVTQVALSTMSPSQRLVESMPTSVEEQKAAWAEAFKGAGWNTDQLLEGMLNTADFFYMSESAQGLGSTASLVGSYVLAGELAKHGDDVDTALEGYTAVMKPFITEIQKLAPGMPRLFYCDTQEGIWLLHQISGLFTALGIARLLFELLPEAQGGWQLPDYSGLKFDALNRLWS</sequence>
<dbReference type="Gene3D" id="3.30.9.30">
    <property type="match status" value="1"/>
</dbReference>
<evidence type="ECO:0000313" key="2">
    <source>
        <dbReference type="Proteomes" id="UP000078576"/>
    </source>
</evidence>
<gene>
    <name evidence="1" type="ORF">VP1G_07519</name>
</gene>
<proteinExistence type="predicted"/>
<protein>
    <submittedName>
        <fullName evidence="1">Uncharacterized protein</fullName>
    </submittedName>
</protein>
<dbReference type="PANTHER" id="PTHR46865:SF2">
    <property type="entry name" value="MONOOXYGENASE"/>
    <property type="match status" value="1"/>
</dbReference>
<dbReference type="InterPro" id="IPR051704">
    <property type="entry name" value="FAD_aromatic-hydroxylase"/>
</dbReference>
<dbReference type="AlphaFoldDB" id="A0A194V8K4"/>